<gene>
    <name evidence="2" type="ORF">CCAM_LOCUS19096</name>
</gene>
<evidence type="ECO:0000313" key="2">
    <source>
        <dbReference type="EMBL" id="VFQ77320.1"/>
    </source>
</evidence>
<organism evidence="2 3">
    <name type="scientific">Cuscuta campestris</name>
    <dbReference type="NCBI Taxonomy" id="132261"/>
    <lineage>
        <taxon>Eukaryota</taxon>
        <taxon>Viridiplantae</taxon>
        <taxon>Streptophyta</taxon>
        <taxon>Embryophyta</taxon>
        <taxon>Tracheophyta</taxon>
        <taxon>Spermatophyta</taxon>
        <taxon>Magnoliopsida</taxon>
        <taxon>eudicotyledons</taxon>
        <taxon>Gunneridae</taxon>
        <taxon>Pentapetalae</taxon>
        <taxon>asterids</taxon>
        <taxon>lamiids</taxon>
        <taxon>Solanales</taxon>
        <taxon>Convolvulaceae</taxon>
        <taxon>Cuscuteae</taxon>
        <taxon>Cuscuta</taxon>
        <taxon>Cuscuta subgen. Grammica</taxon>
        <taxon>Cuscuta sect. Cleistogrammica</taxon>
    </lineage>
</organism>
<dbReference type="Proteomes" id="UP000595140">
    <property type="component" value="Unassembled WGS sequence"/>
</dbReference>
<dbReference type="AlphaFoldDB" id="A0A484LLP0"/>
<proteinExistence type="predicted"/>
<accession>A0A484LLP0</accession>
<protein>
    <submittedName>
        <fullName evidence="2">Uncharacterized protein</fullName>
    </submittedName>
</protein>
<evidence type="ECO:0000313" key="3">
    <source>
        <dbReference type="Proteomes" id="UP000595140"/>
    </source>
</evidence>
<dbReference type="EMBL" id="OOIL02001668">
    <property type="protein sequence ID" value="VFQ77320.1"/>
    <property type="molecule type" value="Genomic_DNA"/>
</dbReference>
<reference evidence="2 3" key="1">
    <citation type="submission" date="2018-04" db="EMBL/GenBank/DDBJ databases">
        <authorList>
            <person name="Vogel A."/>
        </authorList>
    </citation>
    <scope>NUCLEOTIDE SEQUENCE [LARGE SCALE GENOMIC DNA]</scope>
</reference>
<keyword evidence="3" id="KW-1185">Reference proteome</keyword>
<feature type="region of interest" description="Disordered" evidence="1">
    <location>
        <begin position="1"/>
        <end position="46"/>
    </location>
</feature>
<sequence>MLRHLRRLLDPQKLPEAGGTLPQHSFPGQAGSAAPPAFPRDSGRWGSEGGQLRALFLEKAKRIPYVNSLCKGRGSELARVPAVLKGGDWGVGAEIGAVAWI</sequence>
<name>A0A484LLP0_9ASTE</name>
<evidence type="ECO:0000256" key="1">
    <source>
        <dbReference type="SAM" id="MobiDB-lite"/>
    </source>
</evidence>